<protein>
    <submittedName>
        <fullName evidence="1">Uncharacterized protein</fullName>
    </submittedName>
</protein>
<gene>
    <name evidence="1" type="ORF">PCOR1329_LOCUS25206</name>
</gene>
<evidence type="ECO:0000313" key="1">
    <source>
        <dbReference type="EMBL" id="CAK0824946.1"/>
    </source>
</evidence>
<reference evidence="1" key="1">
    <citation type="submission" date="2023-10" db="EMBL/GenBank/DDBJ databases">
        <authorList>
            <person name="Chen Y."/>
            <person name="Shah S."/>
            <person name="Dougan E. K."/>
            <person name="Thang M."/>
            <person name="Chan C."/>
        </authorList>
    </citation>
    <scope>NUCLEOTIDE SEQUENCE [LARGE SCALE GENOMIC DNA]</scope>
</reference>
<accession>A0ABN9RZS7</accession>
<dbReference type="EMBL" id="CAUYUJ010008779">
    <property type="protein sequence ID" value="CAK0824946.1"/>
    <property type="molecule type" value="Genomic_DNA"/>
</dbReference>
<dbReference type="Proteomes" id="UP001189429">
    <property type="component" value="Unassembled WGS sequence"/>
</dbReference>
<evidence type="ECO:0000313" key="2">
    <source>
        <dbReference type="Proteomes" id="UP001189429"/>
    </source>
</evidence>
<keyword evidence="2" id="KW-1185">Reference proteome</keyword>
<feature type="non-terminal residue" evidence="1">
    <location>
        <position position="1"/>
    </location>
</feature>
<feature type="non-terminal residue" evidence="1">
    <location>
        <position position="93"/>
    </location>
</feature>
<sequence>DLVLPCWVRIADRSNKVSERFKAIDSMTSDVWIDKLVTELESMTVYEAEYEIDHAWGSLRLSKIVGLKRLGILWEPSMTKPLSFAAAAVDADK</sequence>
<organism evidence="1 2">
    <name type="scientific">Prorocentrum cordatum</name>
    <dbReference type="NCBI Taxonomy" id="2364126"/>
    <lineage>
        <taxon>Eukaryota</taxon>
        <taxon>Sar</taxon>
        <taxon>Alveolata</taxon>
        <taxon>Dinophyceae</taxon>
        <taxon>Prorocentrales</taxon>
        <taxon>Prorocentraceae</taxon>
        <taxon>Prorocentrum</taxon>
    </lineage>
</organism>
<proteinExistence type="predicted"/>
<comment type="caution">
    <text evidence="1">The sequence shown here is derived from an EMBL/GenBank/DDBJ whole genome shotgun (WGS) entry which is preliminary data.</text>
</comment>
<name>A0ABN9RZS7_9DINO</name>